<evidence type="ECO:0000313" key="3">
    <source>
        <dbReference type="Proteomes" id="UP000233398"/>
    </source>
</evidence>
<protein>
    <recommendedName>
        <fullName evidence="4">Quinol:cytochrome C oxidoreductase</fullName>
    </recommendedName>
</protein>
<keyword evidence="3" id="KW-1185">Reference proteome</keyword>
<feature type="transmembrane region" description="Helical" evidence="1">
    <location>
        <begin position="321"/>
        <end position="341"/>
    </location>
</feature>
<keyword evidence="1" id="KW-1133">Transmembrane helix</keyword>
<name>A0A2N0VJ72_9BACT</name>
<keyword evidence="1" id="KW-0472">Membrane</keyword>
<feature type="transmembrane region" description="Helical" evidence="1">
    <location>
        <begin position="177"/>
        <end position="198"/>
    </location>
</feature>
<feature type="transmembrane region" description="Helical" evidence="1">
    <location>
        <begin position="210"/>
        <end position="231"/>
    </location>
</feature>
<feature type="transmembrane region" description="Helical" evidence="1">
    <location>
        <begin position="93"/>
        <end position="113"/>
    </location>
</feature>
<dbReference type="PANTHER" id="PTHR43044:SF1">
    <property type="entry name" value="QUINOL:CYTOCHROME C OXIDOREDUCTASE QUINONE-BINDING SUBUNIT 2"/>
    <property type="match status" value="1"/>
</dbReference>
<reference evidence="2 3" key="1">
    <citation type="submission" date="2017-11" db="EMBL/GenBank/DDBJ databases">
        <title>Rhodohalobacter 15182 sp. nov., isolated from a salt lake.</title>
        <authorList>
            <person name="Han S."/>
        </authorList>
    </citation>
    <scope>NUCLEOTIDE SEQUENCE [LARGE SCALE GENOMIC DNA]</scope>
    <source>
        <strain evidence="2 3">15182</strain>
    </source>
</reference>
<feature type="transmembrane region" description="Helical" evidence="1">
    <location>
        <begin position="47"/>
        <end position="73"/>
    </location>
</feature>
<organism evidence="2 3">
    <name type="scientific">Rhodohalobacter barkolensis</name>
    <dbReference type="NCBI Taxonomy" id="2053187"/>
    <lineage>
        <taxon>Bacteria</taxon>
        <taxon>Pseudomonadati</taxon>
        <taxon>Balneolota</taxon>
        <taxon>Balneolia</taxon>
        <taxon>Balneolales</taxon>
        <taxon>Balneolaceae</taxon>
        <taxon>Rhodohalobacter</taxon>
    </lineage>
</organism>
<feature type="transmembrane region" description="Helical" evidence="1">
    <location>
        <begin position="294"/>
        <end position="312"/>
    </location>
</feature>
<feature type="transmembrane region" description="Helical" evidence="1">
    <location>
        <begin position="353"/>
        <end position="373"/>
    </location>
</feature>
<evidence type="ECO:0000313" key="2">
    <source>
        <dbReference type="EMBL" id="PKD44204.1"/>
    </source>
</evidence>
<feature type="transmembrane region" description="Helical" evidence="1">
    <location>
        <begin position="252"/>
        <end position="274"/>
    </location>
</feature>
<dbReference type="OrthoDB" id="140980at2"/>
<dbReference type="Proteomes" id="UP000233398">
    <property type="component" value="Unassembled WGS sequence"/>
</dbReference>
<evidence type="ECO:0008006" key="4">
    <source>
        <dbReference type="Google" id="ProtNLM"/>
    </source>
</evidence>
<evidence type="ECO:0000256" key="1">
    <source>
        <dbReference type="SAM" id="Phobius"/>
    </source>
</evidence>
<accession>A0A2N0VJ72</accession>
<dbReference type="RefSeq" id="WP_101071494.1">
    <property type="nucleotide sequence ID" value="NZ_PISP01000001.1"/>
</dbReference>
<keyword evidence="1" id="KW-0812">Transmembrane</keyword>
<feature type="transmembrane region" description="Helical" evidence="1">
    <location>
        <begin position="137"/>
        <end position="156"/>
    </location>
</feature>
<feature type="transmembrane region" description="Helical" evidence="1">
    <location>
        <begin position="23"/>
        <end position="41"/>
    </location>
</feature>
<gene>
    <name evidence="2" type="ORF">CWD77_01675</name>
</gene>
<dbReference type="EMBL" id="PISP01000001">
    <property type="protein sequence ID" value="PKD44204.1"/>
    <property type="molecule type" value="Genomic_DNA"/>
</dbReference>
<dbReference type="AlphaFoldDB" id="A0A2N0VJ72"/>
<proteinExistence type="predicted"/>
<dbReference type="PANTHER" id="PTHR43044">
    <property type="match status" value="1"/>
</dbReference>
<sequence>MASNSPKLADSVQFPAQKDATKAFYGVGIVGLIASGVGYFLNADQFFFSYLTSFTFFTSFALAALILVMIHHITKSSWGAVIRRIPESLFSKFWIWGLFFIPILLGMSNLYTWTNTEYVMNDPILAGKTPYLNEPFFIIRQFIYFGIWGFLGYKLHSVSIKMDRTRDWGLTALLRKFSAPGILLFALTIAFASFDWIMSLDAHWFSTMFGVYYFAMSFQALFPFIILMVFWMHRNGIMNDIIQKAHVYDLGAWFFGFTVFYAYIAFSQFLLIYYANIPEETLWYYHRLEGSWEAVTYMLLFGRFVIPFILLMNRESKHNKVLLIVTSILILVMHFVEIHWIVMPTLHHHGIAISWLDIATLIGLGGIFMGMFFQTFKNHNMVPIHDPNLPDSLHKEYHQ</sequence>
<comment type="caution">
    <text evidence="2">The sequence shown here is derived from an EMBL/GenBank/DDBJ whole genome shotgun (WGS) entry which is preliminary data.</text>
</comment>